<keyword evidence="1" id="KW-0479">Metal-binding</keyword>
<dbReference type="InterPro" id="IPR001303">
    <property type="entry name" value="Aldolase_II/adducin_N"/>
</dbReference>
<dbReference type="SMART" id="SM01007">
    <property type="entry name" value="Aldolase_II"/>
    <property type="match status" value="1"/>
</dbReference>
<dbReference type="InterPro" id="IPR036409">
    <property type="entry name" value="Aldolase_II/adducin_N_sf"/>
</dbReference>
<keyword evidence="5" id="KW-1185">Reference proteome</keyword>
<protein>
    <submittedName>
        <fullName evidence="4">Class II aldolase/adducin family protein</fullName>
    </submittedName>
</protein>
<dbReference type="SUPFAM" id="SSF53639">
    <property type="entry name" value="AraD/HMP-PK domain-like"/>
    <property type="match status" value="1"/>
</dbReference>
<accession>A0ABT4QH24</accession>
<dbReference type="RefSeq" id="WP_269884569.1">
    <property type="nucleotide sequence ID" value="NZ_JAQAGZ010000021.1"/>
</dbReference>
<evidence type="ECO:0000313" key="4">
    <source>
        <dbReference type="EMBL" id="MCZ8516036.1"/>
    </source>
</evidence>
<name>A0ABT4QH24_9BACL</name>
<evidence type="ECO:0000256" key="2">
    <source>
        <dbReference type="ARBA" id="ARBA00023239"/>
    </source>
</evidence>
<reference evidence="4 5" key="1">
    <citation type="submission" date="2022-12" db="EMBL/GenBank/DDBJ databases">
        <title>Draft genome sequence of Paenibacillus sp. dW9.</title>
        <authorList>
            <person name="Choi E.-W."/>
            <person name="Kim D.-U."/>
        </authorList>
    </citation>
    <scope>NUCLEOTIDE SEQUENCE [LARGE SCALE GENOMIC DNA]</scope>
    <source>
        <strain evidence="5">dW9</strain>
    </source>
</reference>
<comment type="caution">
    <text evidence="4">The sequence shown here is derived from an EMBL/GenBank/DDBJ whole genome shotgun (WGS) entry which is preliminary data.</text>
</comment>
<proteinExistence type="predicted"/>
<dbReference type="PANTHER" id="PTHR22789:SF0">
    <property type="entry name" value="3-OXO-TETRONATE 4-PHOSPHATE DECARBOXYLASE-RELATED"/>
    <property type="match status" value="1"/>
</dbReference>
<evidence type="ECO:0000259" key="3">
    <source>
        <dbReference type="SMART" id="SM01007"/>
    </source>
</evidence>
<evidence type="ECO:0000256" key="1">
    <source>
        <dbReference type="ARBA" id="ARBA00022723"/>
    </source>
</evidence>
<sequence>MERIEPFQSEIVQKLSETGKYLLRNQLAWGTSGNMSARLDENTMLVTASGTEMGNLAPDDFTVCDVQTGKWEGERKPSKEVPMHIGIYQQRPDAKVVLHSSPFYTTLIACSNERIDSSLFIESMYYLEDVAYVDYYHPGTKELGAAVKEKSSEANVIIMKNHGVILFDESFADAVMRLETLEMAARMIITAKSSGIPLNKLPDGTISDFLENSLYKPRKKK</sequence>
<dbReference type="Gene3D" id="3.40.225.10">
    <property type="entry name" value="Class II aldolase/adducin N-terminal domain"/>
    <property type="match status" value="1"/>
</dbReference>
<evidence type="ECO:0000313" key="5">
    <source>
        <dbReference type="Proteomes" id="UP001527882"/>
    </source>
</evidence>
<organism evidence="4 5">
    <name type="scientific">Paenibacillus gyeongsangnamensis</name>
    <dbReference type="NCBI Taxonomy" id="3388067"/>
    <lineage>
        <taxon>Bacteria</taxon>
        <taxon>Bacillati</taxon>
        <taxon>Bacillota</taxon>
        <taxon>Bacilli</taxon>
        <taxon>Bacillales</taxon>
        <taxon>Paenibacillaceae</taxon>
        <taxon>Paenibacillus</taxon>
    </lineage>
</organism>
<dbReference type="PANTHER" id="PTHR22789">
    <property type="entry name" value="FUCULOSE PHOSPHATE ALDOLASE"/>
    <property type="match status" value="1"/>
</dbReference>
<dbReference type="Proteomes" id="UP001527882">
    <property type="component" value="Unassembled WGS sequence"/>
</dbReference>
<dbReference type="InterPro" id="IPR050197">
    <property type="entry name" value="Aldolase_class_II_sugar_metab"/>
</dbReference>
<dbReference type="EMBL" id="JAQAGZ010000021">
    <property type="protein sequence ID" value="MCZ8516036.1"/>
    <property type="molecule type" value="Genomic_DNA"/>
</dbReference>
<gene>
    <name evidence="4" type="ORF">O9H85_27270</name>
</gene>
<feature type="domain" description="Class II aldolase/adducin N-terminal" evidence="3">
    <location>
        <begin position="13"/>
        <end position="189"/>
    </location>
</feature>
<keyword evidence="2" id="KW-0456">Lyase</keyword>
<dbReference type="Pfam" id="PF00596">
    <property type="entry name" value="Aldolase_II"/>
    <property type="match status" value="1"/>
</dbReference>